<evidence type="ECO:0000256" key="3">
    <source>
        <dbReference type="ARBA" id="ARBA00022450"/>
    </source>
</evidence>
<dbReference type="InterPro" id="IPR006162">
    <property type="entry name" value="Ppantetheine_attach_site"/>
</dbReference>
<dbReference type="InterPro" id="IPR025110">
    <property type="entry name" value="AMP-bd_C"/>
</dbReference>
<dbReference type="InterPro" id="IPR009081">
    <property type="entry name" value="PP-bd_ACP"/>
</dbReference>
<dbReference type="STRING" id="1220554.GCA_001552135_02672"/>
<dbReference type="Pfam" id="PF00550">
    <property type="entry name" value="PP-binding"/>
    <property type="match status" value="2"/>
</dbReference>
<dbReference type="InterPro" id="IPR020845">
    <property type="entry name" value="AMP-binding_CS"/>
</dbReference>
<name>A0A5D0NEG2_9ACTN</name>
<dbReference type="Gene3D" id="3.30.559.10">
    <property type="entry name" value="Chloramphenicol acetyltransferase-like domain"/>
    <property type="match status" value="3"/>
</dbReference>
<dbReference type="Pfam" id="PF13193">
    <property type="entry name" value="AMP-binding_C"/>
    <property type="match status" value="2"/>
</dbReference>
<dbReference type="Gene3D" id="2.30.38.10">
    <property type="entry name" value="Luciferase, Domain 3"/>
    <property type="match status" value="1"/>
</dbReference>
<dbReference type="InterPro" id="IPR045851">
    <property type="entry name" value="AMP-bd_C_sf"/>
</dbReference>
<dbReference type="PANTHER" id="PTHR45527">
    <property type="entry name" value="NONRIBOSOMAL PEPTIDE SYNTHETASE"/>
    <property type="match status" value="1"/>
</dbReference>
<sequence length="2570" mass="277245">MNRGDIEDILPLSPLQQGFFFHAVVDAGDSDVYTAQLVLDLDGPLDAAALRAAAGTLLRRHANLRAAFWHEDLSRPVQVIPRAVEPPWTEVDADEAEADAIVARERARGFDLTAPPLLRFVLVRTGPARHRLIFTNHHILLDGWSTPILATELFLLYMQGGHDTGMPRVTPYKTYLAWLAKQDRAAAEDAWRRALHGLDGPSLVAPHAAGRPPRPPERTATELDERATRRLTRAARRHGVTLGTVLQGAWGLVVGRLLGSDDVVFGATVSGRPPELPGVEEMIGLFINTLPVRVRYRLDEPLAALMERLQDEQTGLLAHHHLGLTDIQRVAGHGGALFDTMTVLENYPFDPSAMDGSLNGVRIAAADSYDATHFPLSFVAVPGERLSLRLHYRPDVYERPVVEALLGRVRRFLEAFADDSGRPIGAVALASDAERAALAAWNDTGRGEPSGTIPALFEAQAARTPDDVALVCGDARLTYAELDGRADRLARELTARGIGPEDRVALVLPRTPEIVVAILGVLKAGAAYVPIDPEHPAERVRFMLDDCRPALTITEGGFPAGAGGHAHDPSGADRVPPSRPSRPLRSGNAAYVIYTSGSTGRPKGVTVPHGGVLNYFEAHRERFFDPVVEAAGGRRLRFAHLASFSFDTSWMGLLWMMYGHELHLIDDDTRRDADAYAAYVARARIDLVNTTPSHFASLLEAGLLDDDGRHRPAQLLLGGEAIPDALWERLRATPGVTARNFYGPTESTIDTMSQVVEDRARPSVGGPYRNVRARVLDAALQPVPAGVPGELYLAGAQLARGYHDRPGLTAERFVADPFGAPGDRLYRTGDLARWLPDGTIEHLGRADDQVKIRGFRVEPGEIEHVLAGCPGVARAAVVARADRPGDRRLAAYVVGGPGLDAAAVRRFAAERLPGHMVPAVTVLDALPLTVNGKLDRAALPAPGGAAPGTPRAARSPREEILRELFAEVLGVARVGVDDGFFALGGDSLTATRLAARIRSALGVETTVRTLFEAPTVAGLAARLADASGEVRPPLVRADRRPAVVPLSYAQRRLWFLNRFERAAATFSMPVALRLTGALDLGALRDALGDVTARHESLRTIFPDASGSARQVVLDPADARPRLDVVEIGEDALPTALAAMAGEGFDLSVEPPVRARLFALGGDVHVLMLVLHHIAADGWSMAPLARDVLHAYAARSGGRAPEWAELPVQYADYTLWQRELLGSEDDPESVVSRQIAFWREALAGLPEELRLPADRPRPAEASYRGRTHAFDLNADLHAGLLAVARQSGATLFMVMQAAFAALLTRLGAGTDVPIGSPIAGRTDEALDDLVGMFVNMLVLRTDTSGDPSFRELVGRVKEADLAAYAHQDVPFERLVDVLNPARSMARHPLFQVVLSFQNDPEARLELDGLSGGAEPLISGAAKYDLSLYLEERHRDDGTPGGIQAGLEYALDLFDPGTAESIAGRFERLVRELVADPDAPIGAADILDRRERRTLLRQWAGGRATSVERSTIPGMFEAQVAARPDALAVSFEGVSWTYAEVNAKANRLARRLVEWGVGPERFVALALPRSADLVVAVLAVLKAGAAYVPIDPDYPADRIAYMVEDAKPVLTLGPDDLDASGYDDSNLDVDILPDNPAYVIYTSGSTGRPKGVVVPHQNVVRLLRSTEDWFGFGPDDVWTLFHSYAFDFTVWELWGSLLYGGRLVVVPYLTSRSPADFLGLLEAERVTVLNQTPSAFYQLMAADKDNPGADLALRYIVFGGEALDLRRLDDWYSRHPEDAPTLVNMYGITETTVHVSYLALDRAYAATAPGSAIGIGIPDLRVYILDSRLQPVPPGVVGELFVAGPGLARGYLNRPALSAERFVADPFGAPGTRMYRTGDLGRWLKDGTLEYLGRADQQVQLRGFRIELGEVQAVLTKHESVRDAAVIVRDNRLIAYVTGSGTDPAELRRSAAKDLPDYMVPAAVVELDALPLTPNGKLDRDALPDPRETAKVSSRAPRTTEEEILAGLFAEVLGLENVGIDDGFFDLGGDSIIAIQLVSRARQSGLVITPRDVFQHQTVEELATTAKPVSEANQVEPEPPRAGIGRIPATPIMRWFQALNGPTTGYSQRLLLRVPPDLGVERLTAALQTVLDHHDMLRLRATATEFEVLEPGAIDAAPLVRRVDVSALDTPSLRAVLADEAERARRRLVPSAGTLAQLVWFDAGPDRSGRLLLTLHHLAVDGVTWRIIVPDLVTAWAGGNLGPVPTSYRRWARRLAAAASDPARTAELPFWEDVLATPDPPLGARPLDPAADTFATARHRTLDLPADVTGPLLTDVPAAFHGRVNDVLLTGLALAVAEWRRDRGITDDTAVLIDLEGHGREEIVPGVDLSRTAGWFTSIFPVRLDAGRVEPADVRDGGQAVGTALKRVKEQLREIPDNGIGHGILRHLARAATLAAEHPQIAFNYLGRSAAPEAADWAPADRADAAALGPGQDGALALVHAIEVNAHTRDLPDGPELSATWTWAGALFEDAAIDDLAGRWFAALRGLVAHVAGGASGGPVGGFTPSDLPLVDLGQDEIDELAAELDGEGEPE</sequence>
<dbReference type="FunFam" id="1.10.1200.10:FF:000016">
    <property type="entry name" value="Non-ribosomal peptide synthase"/>
    <property type="match status" value="1"/>
</dbReference>
<dbReference type="Gene3D" id="1.10.1200.10">
    <property type="entry name" value="ACP-like"/>
    <property type="match status" value="2"/>
</dbReference>
<evidence type="ECO:0000256" key="6">
    <source>
        <dbReference type="ARBA" id="ARBA00023194"/>
    </source>
</evidence>
<dbReference type="PROSITE" id="PS00012">
    <property type="entry name" value="PHOSPHOPANTETHEINE"/>
    <property type="match status" value="2"/>
</dbReference>
<keyword evidence="10" id="KW-1185">Reference proteome</keyword>
<organism evidence="9 10">
    <name type="scientific">Actinomadura chibensis</name>
    <dbReference type="NCBI Taxonomy" id="392828"/>
    <lineage>
        <taxon>Bacteria</taxon>
        <taxon>Bacillati</taxon>
        <taxon>Actinomycetota</taxon>
        <taxon>Actinomycetes</taxon>
        <taxon>Streptosporangiales</taxon>
        <taxon>Thermomonosporaceae</taxon>
        <taxon>Actinomadura</taxon>
    </lineage>
</organism>
<evidence type="ECO:0000256" key="2">
    <source>
        <dbReference type="ARBA" id="ARBA00006432"/>
    </source>
</evidence>
<dbReference type="SUPFAM" id="SSF47336">
    <property type="entry name" value="ACP-like"/>
    <property type="match status" value="2"/>
</dbReference>
<dbReference type="InterPro" id="IPR042099">
    <property type="entry name" value="ANL_N_sf"/>
</dbReference>
<dbReference type="SUPFAM" id="SSF52777">
    <property type="entry name" value="CoA-dependent acyltransferases"/>
    <property type="match status" value="6"/>
</dbReference>
<dbReference type="GO" id="GO:0005829">
    <property type="term" value="C:cytosol"/>
    <property type="evidence" value="ECO:0007669"/>
    <property type="project" value="TreeGrafter"/>
</dbReference>
<feature type="compositionally biased region" description="Basic and acidic residues" evidence="7">
    <location>
        <begin position="214"/>
        <end position="224"/>
    </location>
</feature>
<feature type="region of interest" description="Disordered" evidence="7">
    <location>
        <begin position="1974"/>
        <end position="1995"/>
    </location>
</feature>
<keyword evidence="4" id="KW-0597">Phosphoprotein</keyword>
<dbReference type="CDD" id="cd19540">
    <property type="entry name" value="LCL_NRPS-like"/>
    <property type="match status" value="1"/>
</dbReference>
<keyword evidence="5" id="KW-0677">Repeat</keyword>
<dbReference type="GO" id="GO:0003824">
    <property type="term" value="F:catalytic activity"/>
    <property type="evidence" value="ECO:0007669"/>
    <property type="project" value="UniProtKB-KW"/>
</dbReference>
<keyword evidence="6" id="KW-0045">Antibiotic biosynthesis</keyword>
<dbReference type="SUPFAM" id="SSF56801">
    <property type="entry name" value="Acetyl-CoA synthetase-like"/>
    <property type="match status" value="2"/>
</dbReference>
<comment type="cofactor">
    <cofactor evidence="1">
        <name>pantetheine 4'-phosphate</name>
        <dbReference type="ChEBI" id="CHEBI:47942"/>
    </cofactor>
</comment>
<comment type="caution">
    <text evidence="9">The sequence shown here is derived from an EMBL/GenBank/DDBJ whole genome shotgun (WGS) entry which is preliminary data.</text>
</comment>
<evidence type="ECO:0000313" key="9">
    <source>
        <dbReference type="EMBL" id="TYB42713.1"/>
    </source>
</evidence>
<gene>
    <name evidence="9" type="ORF">FXF69_28415</name>
</gene>
<dbReference type="GO" id="GO:0072330">
    <property type="term" value="P:monocarboxylic acid biosynthetic process"/>
    <property type="evidence" value="ECO:0007669"/>
    <property type="project" value="UniProtKB-ARBA"/>
</dbReference>
<proteinExistence type="inferred from homology"/>
<evidence type="ECO:0000256" key="5">
    <source>
        <dbReference type="ARBA" id="ARBA00022737"/>
    </source>
</evidence>
<dbReference type="CDD" id="cd05930">
    <property type="entry name" value="A_NRPS"/>
    <property type="match status" value="1"/>
</dbReference>
<dbReference type="InterPro" id="IPR001242">
    <property type="entry name" value="Condensation_dom"/>
</dbReference>
<feature type="compositionally biased region" description="Basic and acidic residues" evidence="7">
    <location>
        <begin position="1975"/>
        <end position="1988"/>
    </location>
</feature>
<feature type="region of interest" description="Disordered" evidence="7">
    <location>
        <begin position="558"/>
        <end position="585"/>
    </location>
</feature>
<dbReference type="CDD" id="cd17643">
    <property type="entry name" value="A_NRPS_Cytc1-like"/>
    <property type="match status" value="1"/>
</dbReference>
<dbReference type="FunFam" id="3.30.300.30:FF:000010">
    <property type="entry name" value="Enterobactin synthetase component F"/>
    <property type="match status" value="1"/>
</dbReference>
<feature type="domain" description="Carrier" evidence="8">
    <location>
        <begin position="1994"/>
        <end position="2068"/>
    </location>
</feature>
<accession>A0A5D0NEG2</accession>
<keyword evidence="3" id="KW-0596">Phosphopantetheine</keyword>
<dbReference type="SMART" id="SM00823">
    <property type="entry name" value="PKS_PP"/>
    <property type="match status" value="2"/>
</dbReference>
<dbReference type="PROSITE" id="PS50075">
    <property type="entry name" value="CARRIER"/>
    <property type="match status" value="2"/>
</dbReference>
<dbReference type="CDD" id="cd19543">
    <property type="entry name" value="DCL_NRPS"/>
    <property type="match status" value="1"/>
</dbReference>
<dbReference type="FunFam" id="3.40.50.12780:FF:000012">
    <property type="entry name" value="Non-ribosomal peptide synthetase"/>
    <property type="match status" value="1"/>
</dbReference>
<dbReference type="InterPro" id="IPR023213">
    <property type="entry name" value="CAT-like_dom_sf"/>
</dbReference>
<dbReference type="Gene3D" id="3.30.559.30">
    <property type="entry name" value="Nonribosomal peptide synthetase, condensation domain"/>
    <property type="match status" value="3"/>
</dbReference>
<dbReference type="Pfam" id="PF00668">
    <property type="entry name" value="Condensation"/>
    <property type="match status" value="3"/>
</dbReference>
<evidence type="ECO:0000259" key="8">
    <source>
        <dbReference type="PROSITE" id="PS50075"/>
    </source>
</evidence>
<dbReference type="Pfam" id="PF00501">
    <property type="entry name" value="AMP-binding"/>
    <property type="match status" value="2"/>
</dbReference>
<evidence type="ECO:0000256" key="1">
    <source>
        <dbReference type="ARBA" id="ARBA00001957"/>
    </source>
</evidence>
<dbReference type="FunFam" id="1.10.1200.10:FF:000005">
    <property type="entry name" value="Nonribosomal peptide synthetase 1"/>
    <property type="match status" value="1"/>
</dbReference>
<dbReference type="PROSITE" id="PS00455">
    <property type="entry name" value="AMP_BINDING"/>
    <property type="match status" value="2"/>
</dbReference>
<dbReference type="Proteomes" id="UP000323380">
    <property type="component" value="Unassembled WGS sequence"/>
</dbReference>
<dbReference type="InterPro" id="IPR010060">
    <property type="entry name" value="NRPS_synth"/>
</dbReference>
<dbReference type="NCBIfam" id="TIGR01720">
    <property type="entry name" value="NRPS-para261"/>
    <property type="match status" value="1"/>
</dbReference>
<protein>
    <submittedName>
        <fullName evidence="9">Non-ribosomal peptide synthetase</fullName>
    </submittedName>
</protein>
<dbReference type="InterPro" id="IPR010071">
    <property type="entry name" value="AA_adenyl_dom"/>
</dbReference>
<dbReference type="FunFam" id="2.30.38.10:FF:000001">
    <property type="entry name" value="Non-ribosomal peptide synthetase PvdI"/>
    <property type="match status" value="2"/>
</dbReference>
<dbReference type="NCBIfam" id="TIGR01733">
    <property type="entry name" value="AA-adenyl-dom"/>
    <property type="match status" value="2"/>
</dbReference>
<dbReference type="InterPro" id="IPR000873">
    <property type="entry name" value="AMP-dep_synth/lig_dom"/>
</dbReference>
<dbReference type="Gene3D" id="3.40.50.12780">
    <property type="entry name" value="N-terminal domain of ligase-like"/>
    <property type="match status" value="1"/>
</dbReference>
<reference evidence="9 10" key="1">
    <citation type="submission" date="2019-08" db="EMBL/GenBank/DDBJ databases">
        <title>Actinomadura sp. nov. CYP1-5 isolated from mountain soil.</title>
        <authorList>
            <person name="Songsumanus A."/>
            <person name="Kuncharoen N."/>
            <person name="Kudo T."/>
            <person name="Yuki M."/>
            <person name="Igarashi Y."/>
            <person name="Tanasupawat S."/>
        </authorList>
    </citation>
    <scope>NUCLEOTIDE SEQUENCE [LARGE SCALE GENOMIC DNA]</scope>
    <source>
        <strain evidence="9 10">JCM 14158</strain>
    </source>
</reference>
<dbReference type="InterPro" id="IPR036736">
    <property type="entry name" value="ACP-like_sf"/>
</dbReference>
<dbReference type="GO" id="GO:0017000">
    <property type="term" value="P:antibiotic biosynthetic process"/>
    <property type="evidence" value="ECO:0007669"/>
    <property type="project" value="UniProtKB-KW"/>
</dbReference>
<dbReference type="Gene3D" id="3.40.50.980">
    <property type="match status" value="2"/>
</dbReference>
<dbReference type="EMBL" id="VSFG01000007">
    <property type="protein sequence ID" value="TYB42713.1"/>
    <property type="molecule type" value="Genomic_DNA"/>
</dbReference>
<dbReference type="GO" id="GO:0008610">
    <property type="term" value="P:lipid biosynthetic process"/>
    <property type="evidence" value="ECO:0007669"/>
    <property type="project" value="UniProtKB-ARBA"/>
</dbReference>
<feature type="domain" description="Carrier" evidence="8">
    <location>
        <begin position="952"/>
        <end position="1027"/>
    </location>
</feature>
<dbReference type="FunFam" id="3.40.50.980:FF:000002">
    <property type="entry name" value="Enterobactin synthetase component F"/>
    <property type="match status" value="1"/>
</dbReference>
<dbReference type="InterPro" id="IPR020806">
    <property type="entry name" value="PKS_PP-bd"/>
</dbReference>
<dbReference type="GO" id="GO:0043041">
    <property type="term" value="P:amino acid activation for nonribosomal peptide biosynthetic process"/>
    <property type="evidence" value="ECO:0007669"/>
    <property type="project" value="TreeGrafter"/>
</dbReference>
<dbReference type="FunFam" id="3.40.50.980:FF:000001">
    <property type="entry name" value="Non-ribosomal peptide synthetase"/>
    <property type="match status" value="1"/>
</dbReference>
<evidence type="ECO:0000256" key="7">
    <source>
        <dbReference type="SAM" id="MobiDB-lite"/>
    </source>
</evidence>
<feature type="region of interest" description="Disordered" evidence="7">
    <location>
        <begin position="202"/>
        <end position="224"/>
    </location>
</feature>
<evidence type="ECO:0000256" key="4">
    <source>
        <dbReference type="ARBA" id="ARBA00022553"/>
    </source>
</evidence>
<dbReference type="RefSeq" id="WP_067890238.1">
    <property type="nucleotide sequence ID" value="NZ_VSFG01000007.1"/>
</dbReference>
<dbReference type="GO" id="GO:0044550">
    <property type="term" value="P:secondary metabolite biosynthetic process"/>
    <property type="evidence" value="ECO:0007669"/>
    <property type="project" value="UniProtKB-ARBA"/>
</dbReference>
<dbReference type="GO" id="GO:0031177">
    <property type="term" value="F:phosphopantetheine binding"/>
    <property type="evidence" value="ECO:0007669"/>
    <property type="project" value="InterPro"/>
</dbReference>
<dbReference type="PANTHER" id="PTHR45527:SF14">
    <property type="entry name" value="PLIPASTATIN SYNTHASE SUBUNIT B"/>
    <property type="match status" value="1"/>
</dbReference>
<evidence type="ECO:0000313" key="10">
    <source>
        <dbReference type="Proteomes" id="UP000323380"/>
    </source>
</evidence>
<dbReference type="Gene3D" id="3.30.300.30">
    <property type="match status" value="2"/>
</dbReference>
<comment type="similarity">
    <text evidence="2">Belongs to the ATP-dependent AMP-binding enzyme family.</text>
</comment>